<keyword evidence="1" id="KW-0472">Membrane</keyword>
<name>A0ABU6CQK8_9ACTN</name>
<sequence length="54" mass="5734">MNEDEIQRAVARGIRDYEKSRPKPKGIIDEASSAACGCIALFVAALVVMGIVVA</sequence>
<accession>A0ABU6CQK8</accession>
<dbReference type="EMBL" id="JAOZYB010000373">
    <property type="protein sequence ID" value="MEB3967029.1"/>
    <property type="molecule type" value="Genomic_DNA"/>
</dbReference>
<keyword evidence="1" id="KW-0812">Transmembrane</keyword>
<evidence type="ECO:0008006" key="4">
    <source>
        <dbReference type="Google" id="ProtNLM"/>
    </source>
</evidence>
<dbReference type="Proteomes" id="UP001352223">
    <property type="component" value="Unassembled WGS sequence"/>
</dbReference>
<protein>
    <recommendedName>
        <fullName evidence="4">Tetrahydromethanopterin S-methyltransferase</fullName>
    </recommendedName>
</protein>
<comment type="caution">
    <text evidence="2">The sequence shown here is derived from an EMBL/GenBank/DDBJ whole genome shotgun (WGS) entry which is preliminary data.</text>
</comment>
<dbReference type="RefSeq" id="WP_324776901.1">
    <property type="nucleotide sequence ID" value="NZ_BAAATS010000009.1"/>
</dbReference>
<organism evidence="2 3">
    <name type="scientific">Streptomyces kunmingensis</name>
    <dbReference type="NCBI Taxonomy" id="68225"/>
    <lineage>
        <taxon>Bacteria</taxon>
        <taxon>Bacillati</taxon>
        <taxon>Actinomycetota</taxon>
        <taxon>Actinomycetes</taxon>
        <taxon>Kitasatosporales</taxon>
        <taxon>Streptomycetaceae</taxon>
        <taxon>Streptomyces</taxon>
    </lineage>
</organism>
<feature type="transmembrane region" description="Helical" evidence="1">
    <location>
        <begin position="31"/>
        <end position="53"/>
    </location>
</feature>
<keyword evidence="3" id="KW-1185">Reference proteome</keyword>
<evidence type="ECO:0000256" key="1">
    <source>
        <dbReference type="SAM" id="Phobius"/>
    </source>
</evidence>
<evidence type="ECO:0000313" key="3">
    <source>
        <dbReference type="Proteomes" id="UP001352223"/>
    </source>
</evidence>
<proteinExistence type="predicted"/>
<keyword evidence="1" id="KW-1133">Transmembrane helix</keyword>
<evidence type="ECO:0000313" key="2">
    <source>
        <dbReference type="EMBL" id="MEB3967029.1"/>
    </source>
</evidence>
<reference evidence="2 3" key="1">
    <citation type="submission" date="2022-10" db="EMBL/GenBank/DDBJ databases">
        <authorList>
            <person name="Xie J."/>
            <person name="Shen N."/>
        </authorList>
    </citation>
    <scope>NUCLEOTIDE SEQUENCE [LARGE SCALE GENOMIC DNA]</scope>
    <source>
        <strain evidence="2 3">DSM 41681</strain>
    </source>
</reference>
<gene>
    <name evidence="2" type="ORF">OKJ48_43360</name>
</gene>